<reference evidence="1" key="1">
    <citation type="submission" date="2017-12" db="EMBL/GenBank/DDBJ databases">
        <title>Genomics of Macrococcus caseolyticus.</title>
        <authorList>
            <person name="MacFadyen A.C."/>
            <person name="Paterson G.K."/>
        </authorList>
    </citation>
    <scope>NUCLEOTIDE SEQUENCE</scope>
    <source>
        <strain evidence="1">5459_5_49</strain>
    </source>
</reference>
<gene>
    <name evidence="1" type="ORF">CW682_05790</name>
</gene>
<protein>
    <submittedName>
        <fullName evidence="1">XRE family transcriptional regulator</fullName>
    </submittedName>
</protein>
<proteinExistence type="predicted"/>
<keyword evidence="2" id="KW-1185">Reference proteome</keyword>
<sequence length="65" mass="7292">MTGTPRFDIKTWRTSVNMTQQDVADILGVSKPTVVSWEKGDVKPKGLVVYALAKLFKIEVENIKL</sequence>
<accession>A0ACC9MTB5</accession>
<name>A0ACC9MTB5_9STAP</name>
<comment type="caution">
    <text evidence="1">The sequence shown here is derived from an EMBL/GenBank/DDBJ whole genome shotgun (WGS) entry which is preliminary data.</text>
</comment>
<evidence type="ECO:0000313" key="2">
    <source>
        <dbReference type="Proteomes" id="UP000233606"/>
    </source>
</evidence>
<evidence type="ECO:0000313" key="1">
    <source>
        <dbReference type="EMBL" id="PKE56712.1"/>
    </source>
</evidence>
<dbReference type="EMBL" id="PIWU01000006">
    <property type="protein sequence ID" value="PKE56712.1"/>
    <property type="molecule type" value="Genomic_DNA"/>
</dbReference>
<dbReference type="Proteomes" id="UP000233606">
    <property type="component" value="Unassembled WGS sequence"/>
</dbReference>
<organism evidence="1 2">
    <name type="scientific">Macrococcoides caseolyticum</name>
    <dbReference type="NCBI Taxonomy" id="69966"/>
    <lineage>
        <taxon>Bacteria</taxon>
        <taxon>Bacillati</taxon>
        <taxon>Bacillota</taxon>
        <taxon>Bacilli</taxon>
        <taxon>Bacillales</taxon>
        <taxon>Staphylococcaceae</taxon>
        <taxon>Macrococcoides</taxon>
    </lineage>
</organism>